<comment type="cofactor">
    <cofactor evidence="2">
        <name>Zn(2+)</name>
        <dbReference type="ChEBI" id="CHEBI:29105"/>
    </cofactor>
</comment>
<dbReference type="GO" id="GO:0005829">
    <property type="term" value="C:cytosol"/>
    <property type="evidence" value="ECO:0007669"/>
    <property type="project" value="TreeGrafter"/>
</dbReference>
<dbReference type="FunFam" id="3.40.630.10:FF:000018">
    <property type="entry name" value="Aminoacyl-histidine dipeptidase PepD"/>
    <property type="match status" value="1"/>
</dbReference>
<sequence length="487" mass="52581">MTIDLLEPQPLWQHFAQICQFPRPSKHESALRDHLQAWATARQLQNELDAVGNLIIRKPATAGMADRVGVILQGHLDMVAQKNEATQHDFLTDPIVTQIHDGWVKASGTTLGADNGIGVAAALAILESTDIAHGPLEVLLTIDEEAGMTGAQGLQAGLLQGQLLFNLDTEDWGEIYVGCAGGVDITLSRSLHHEAIPAGYVLREVAVTGLQGGHSGVDIHLQRGNAIKLLAGLMSRAIHQFDARVVHFRGGTLRNALPREAFAQIAIPACDEARFNQLLDEVRVQLTQAIAKTDPKASLLSQSLLGSDTPNVALSAADSLYVVDMLLALPHGVHRWSSEIADVVETSNNLGVVKIDERRFEAVLMLRSLTDLGLQDLSRQIEAISRLGKLSFESSGEYPGWAPNPQSRALQLLLQVYQAHYGQPAAVKVIHAGLECGLIGRAYPQLEMVSFGPTIRGAHSPDERVEIESVGQFWQLLQAALAAVPTA</sequence>
<evidence type="ECO:0000256" key="14">
    <source>
        <dbReference type="ARBA" id="ARBA00071271"/>
    </source>
</evidence>
<name>A0A7H9BFU2_9NEIS</name>
<dbReference type="NCBIfam" id="TIGR01893">
    <property type="entry name" value="aa-his-dipept"/>
    <property type="match status" value="1"/>
</dbReference>
<evidence type="ECO:0000256" key="11">
    <source>
        <dbReference type="ARBA" id="ARBA00038976"/>
    </source>
</evidence>
<keyword evidence="8" id="KW-0482">Metalloprotease</keyword>
<keyword evidence="9" id="KW-0170">Cobalt</keyword>
<evidence type="ECO:0000256" key="12">
    <source>
        <dbReference type="ARBA" id="ARBA00044252"/>
    </source>
</evidence>
<dbReference type="GO" id="GO:0046872">
    <property type="term" value="F:metal ion binding"/>
    <property type="evidence" value="ECO:0007669"/>
    <property type="project" value="UniProtKB-KW"/>
</dbReference>
<accession>A0A7H9BFU2</accession>
<dbReference type="AlphaFoldDB" id="A0A7H9BFU2"/>
<evidence type="ECO:0000256" key="8">
    <source>
        <dbReference type="ARBA" id="ARBA00023049"/>
    </source>
</evidence>
<feature type="domain" description="Peptidase M20 dimerisation" evidence="19">
    <location>
        <begin position="207"/>
        <end position="290"/>
    </location>
</feature>
<dbReference type="RefSeq" id="WP_179357572.1">
    <property type="nucleotide sequence ID" value="NZ_CP058627.1"/>
</dbReference>
<dbReference type="PANTHER" id="PTHR43501">
    <property type="entry name" value="CYTOSOL NON-SPECIFIC DIPEPTIDASE"/>
    <property type="match status" value="1"/>
</dbReference>
<dbReference type="InterPro" id="IPR011650">
    <property type="entry name" value="Peptidase_M20_dimer"/>
</dbReference>
<keyword evidence="5" id="KW-0378">Hydrolase</keyword>
<evidence type="ECO:0000256" key="7">
    <source>
        <dbReference type="ARBA" id="ARBA00022997"/>
    </source>
</evidence>
<keyword evidence="4" id="KW-0479">Metal-binding</keyword>
<keyword evidence="6" id="KW-0862">Zinc</keyword>
<evidence type="ECO:0000256" key="10">
    <source>
        <dbReference type="ARBA" id="ARBA00036421"/>
    </source>
</evidence>
<dbReference type="InterPro" id="IPR002933">
    <property type="entry name" value="Peptidase_M20"/>
</dbReference>
<dbReference type="Pfam" id="PF01546">
    <property type="entry name" value="Peptidase_M20"/>
    <property type="match status" value="1"/>
</dbReference>
<dbReference type="PRINTS" id="PR00934">
    <property type="entry name" value="XHISDIPTASE"/>
</dbReference>
<evidence type="ECO:0000313" key="21">
    <source>
        <dbReference type="Proteomes" id="UP000509597"/>
    </source>
</evidence>
<keyword evidence="7" id="KW-0224">Dipeptidase</keyword>
<evidence type="ECO:0000313" key="20">
    <source>
        <dbReference type="EMBL" id="QLG87489.1"/>
    </source>
</evidence>
<dbReference type="InterPro" id="IPR001160">
    <property type="entry name" value="Peptidase_M20C"/>
</dbReference>
<protein>
    <recommendedName>
        <fullName evidence="14">Cytosol non-specific dipeptidase</fullName>
        <ecNumber evidence="11">3.4.13.18</ecNumber>
    </recommendedName>
    <alternativeName>
        <fullName evidence="17">Aminoacyl-histidine dipeptidase</fullName>
    </alternativeName>
    <alternativeName>
        <fullName evidence="16">Beta-alanyl-histidine dipeptidase</fullName>
    </alternativeName>
    <alternativeName>
        <fullName evidence="15">Carnosinase</fullName>
    </alternativeName>
    <alternativeName>
        <fullName evidence="12">Peptidase D</fullName>
    </alternativeName>
    <alternativeName>
        <fullName evidence="18">Xaa-His dipeptidase</fullName>
    </alternativeName>
</protein>
<dbReference type="Proteomes" id="UP000509597">
    <property type="component" value="Chromosome"/>
</dbReference>
<dbReference type="Gene3D" id="3.40.630.10">
    <property type="entry name" value="Zn peptidases"/>
    <property type="match status" value="2"/>
</dbReference>
<dbReference type="FunFam" id="3.40.630.10:FF:000015">
    <property type="entry name" value="Aminoacyl-histidine dipeptidase PepD"/>
    <property type="match status" value="1"/>
</dbReference>
<evidence type="ECO:0000256" key="17">
    <source>
        <dbReference type="ARBA" id="ARBA00077688"/>
    </source>
</evidence>
<dbReference type="GO" id="GO:0070573">
    <property type="term" value="F:metallodipeptidase activity"/>
    <property type="evidence" value="ECO:0007669"/>
    <property type="project" value="TreeGrafter"/>
</dbReference>
<keyword evidence="21" id="KW-1185">Reference proteome</keyword>
<evidence type="ECO:0000256" key="6">
    <source>
        <dbReference type="ARBA" id="ARBA00022833"/>
    </source>
</evidence>
<evidence type="ECO:0000256" key="2">
    <source>
        <dbReference type="ARBA" id="ARBA00001947"/>
    </source>
</evidence>
<evidence type="ECO:0000256" key="4">
    <source>
        <dbReference type="ARBA" id="ARBA00022723"/>
    </source>
</evidence>
<comment type="cofactor">
    <cofactor evidence="1">
        <name>Co(2+)</name>
        <dbReference type="ChEBI" id="CHEBI:48828"/>
    </cofactor>
</comment>
<evidence type="ECO:0000256" key="9">
    <source>
        <dbReference type="ARBA" id="ARBA00023285"/>
    </source>
</evidence>
<evidence type="ECO:0000256" key="1">
    <source>
        <dbReference type="ARBA" id="ARBA00001941"/>
    </source>
</evidence>
<comment type="catalytic activity">
    <reaction evidence="10">
        <text>Hydrolysis of dipeptides, preferentially hydrophobic dipeptides including prolyl amino acids.</text>
        <dbReference type="EC" id="3.4.13.18"/>
    </reaction>
</comment>
<dbReference type="SUPFAM" id="SSF53187">
    <property type="entry name" value="Zn-dependent exopeptidases"/>
    <property type="match status" value="1"/>
</dbReference>
<reference evidence="20 21" key="1">
    <citation type="submission" date="2020-07" db="EMBL/GenBank/DDBJ databases">
        <title>Complete genome sequence of Chitinibacter sp. 2T18.</title>
        <authorList>
            <person name="Bae J.-W."/>
            <person name="Choi J.-W."/>
        </authorList>
    </citation>
    <scope>NUCLEOTIDE SEQUENCE [LARGE SCALE GENOMIC DNA]</scope>
    <source>
        <strain evidence="20 21">2T18</strain>
    </source>
</reference>
<keyword evidence="3" id="KW-0645">Protease</keyword>
<dbReference type="CDD" id="cd03890">
    <property type="entry name" value="M20_pepD"/>
    <property type="match status" value="1"/>
</dbReference>
<evidence type="ECO:0000259" key="19">
    <source>
        <dbReference type="Pfam" id="PF07687"/>
    </source>
</evidence>
<organism evidence="20 21">
    <name type="scientific">Chitinibacter bivalviorum</name>
    <dbReference type="NCBI Taxonomy" id="2739434"/>
    <lineage>
        <taxon>Bacteria</taxon>
        <taxon>Pseudomonadati</taxon>
        <taxon>Pseudomonadota</taxon>
        <taxon>Betaproteobacteria</taxon>
        <taxon>Neisseriales</taxon>
        <taxon>Chitinibacteraceae</taxon>
        <taxon>Chitinibacter</taxon>
    </lineage>
</organism>
<evidence type="ECO:0000256" key="5">
    <source>
        <dbReference type="ARBA" id="ARBA00022801"/>
    </source>
</evidence>
<evidence type="ECO:0000256" key="15">
    <source>
        <dbReference type="ARBA" id="ARBA00075285"/>
    </source>
</evidence>
<dbReference type="EC" id="3.4.13.18" evidence="11"/>
<dbReference type="KEGG" id="chiz:HQ393_04055"/>
<comment type="similarity">
    <text evidence="13">Belongs to the peptidase M20C family.</text>
</comment>
<evidence type="ECO:0000256" key="13">
    <source>
        <dbReference type="ARBA" id="ARBA00061423"/>
    </source>
</evidence>
<dbReference type="Pfam" id="PF07687">
    <property type="entry name" value="M20_dimer"/>
    <property type="match status" value="1"/>
</dbReference>
<evidence type="ECO:0000256" key="18">
    <source>
        <dbReference type="ARBA" id="ARBA00078074"/>
    </source>
</evidence>
<evidence type="ECO:0000256" key="16">
    <source>
        <dbReference type="ARBA" id="ARBA00076004"/>
    </source>
</evidence>
<dbReference type="PIRSF" id="PIRSF016599">
    <property type="entry name" value="Xaa-His_dipept"/>
    <property type="match status" value="1"/>
</dbReference>
<dbReference type="GO" id="GO:0006508">
    <property type="term" value="P:proteolysis"/>
    <property type="evidence" value="ECO:0007669"/>
    <property type="project" value="UniProtKB-KW"/>
</dbReference>
<proteinExistence type="inferred from homology"/>
<gene>
    <name evidence="20" type="ORF">HQ393_04055</name>
</gene>
<dbReference type="EMBL" id="CP058627">
    <property type="protein sequence ID" value="QLG87489.1"/>
    <property type="molecule type" value="Genomic_DNA"/>
</dbReference>
<evidence type="ECO:0000256" key="3">
    <source>
        <dbReference type="ARBA" id="ARBA00022670"/>
    </source>
</evidence>
<dbReference type="PANTHER" id="PTHR43501:SF1">
    <property type="entry name" value="CYTOSOL NON-SPECIFIC DIPEPTIDASE"/>
    <property type="match status" value="1"/>
</dbReference>